<name>A0A9Y1FKX4_9ARCH</name>
<dbReference type="PRINTS" id="PR00507">
    <property type="entry name" value="N12N6MTFRASE"/>
</dbReference>
<protein>
    <recommendedName>
        <fullName evidence="1">site-specific DNA-methyltransferase (adenine-specific)</fullName>
        <ecNumber evidence="1">2.1.1.72</ecNumber>
    </recommendedName>
</protein>
<dbReference type="SUPFAM" id="SSF53335">
    <property type="entry name" value="S-adenosyl-L-methionine-dependent methyltransferases"/>
    <property type="match status" value="1"/>
</dbReference>
<proteinExistence type="predicted"/>
<keyword evidence="3" id="KW-0808">Transferase</keyword>
<gene>
    <name evidence="7" type="ORF">K9W45_09125</name>
</gene>
<evidence type="ECO:0000256" key="5">
    <source>
        <dbReference type="ARBA" id="ARBA00047942"/>
    </source>
</evidence>
<evidence type="ECO:0000256" key="2">
    <source>
        <dbReference type="ARBA" id="ARBA00022603"/>
    </source>
</evidence>
<dbReference type="AlphaFoldDB" id="A0A9Y1FKX4"/>
<dbReference type="EC" id="2.1.1.72" evidence="1"/>
<dbReference type="GO" id="GO:0006304">
    <property type="term" value="P:DNA modification"/>
    <property type="evidence" value="ECO:0007669"/>
    <property type="project" value="InterPro"/>
</dbReference>
<keyword evidence="4" id="KW-0949">S-adenosyl-L-methionine</keyword>
<evidence type="ECO:0000256" key="1">
    <source>
        <dbReference type="ARBA" id="ARBA00011900"/>
    </source>
</evidence>
<dbReference type="InterPro" id="IPR002052">
    <property type="entry name" value="DNA_methylase_N6_adenine_CS"/>
</dbReference>
<dbReference type="EMBL" id="CP084166">
    <property type="protein sequence ID" value="UJG40003.1"/>
    <property type="molecule type" value="Genomic_DNA"/>
</dbReference>
<dbReference type="PANTHER" id="PTHR33841:SF1">
    <property type="entry name" value="DNA METHYLTRANSFERASE A"/>
    <property type="match status" value="1"/>
</dbReference>
<keyword evidence="2 7" id="KW-0489">Methyltransferase</keyword>
<comment type="catalytic activity">
    <reaction evidence="5">
        <text>a 2'-deoxyadenosine in DNA + S-adenosyl-L-methionine = an N(6)-methyl-2'-deoxyadenosine in DNA + S-adenosyl-L-homocysteine + H(+)</text>
        <dbReference type="Rhea" id="RHEA:15197"/>
        <dbReference type="Rhea" id="RHEA-COMP:12418"/>
        <dbReference type="Rhea" id="RHEA-COMP:12419"/>
        <dbReference type="ChEBI" id="CHEBI:15378"/>
        <dbReference type="ChEBI" id="CHEBI:57856"/>
        <dbReference type="ChEBI" id="CHEBI:59789"/>
        <dbReference type="ChEBI" id="CHEBI:90615"/>
        <dbReference type="ChEBI" id="CHEBI:90616"/>
        <dbReference type="EC" id="2.1.1.72"/>
    </reaction>
</comment>
<accession>A0A9Y1FKX4</accession>
<reference evidence="7" key="1">
    <citation type="journal article" date="2022" name="Nat. Microbiol.">
        <title>Unique mobile elements and scalable gene flow at the prokaryote-eukaryote boundary revealed by circularized Asgard archaea genomes.</title>
        <authorList>
            <person name="Wu F."/>
            <person name="Speth D.R."/>
            <person name="Philosof A."/>
            <person name="Cremiere A."/>
            <person name="Narayanan A."/>
            <person name="Barco R.A."/>
            <person name="Connon S.A."/>
            <person name="Amend J.P."/>
            <person name="Antoshechkin I.A."/>
            <person name="Orphan V.J."/>
        </authorList>
    </citation>
    <scope>NUCLEOTIDE SEQUENCE</scope>
    <source>
        <strain evidence="7">PM71</strain>
    </source>
</reference>
<feature type="domain" description="Type II methyltransferase M.TaqI-like" evidence="6">
    <location>
        <begin position="149"/>
        <end position="346"/>
    </location>
</feature>
<dbReference type="InterPro" id="IPR011639">
    <property type="entry name" value="MethylTrfase_TaqI-like_dom"/>
</dbReference>
<evidence type="ECO:0000256" key="4">
    <source>
        <dbReference type="ARBA" id="ARBA00022691"/>
    </source>
</evidence>
<evidence type="ECO:0000256" key="3">
    <source>
        <dbReference type="ARBA" id="ARBA00022679"/>
    </source>
</evidence>
<organism evidence="7">
    <name type="scientific">Candidatus Heimdallarchaeum aukensis</name>
    <dbReference type="NCBI Taxonomy" id="2876573"/>
    <lineage>
        <taxon>Archaea</taxon>
        <taxon>Promethearchaeati</taxon>
        <taxon>Candidatus Heimdallarchaeota</taxon>
        <taxon>Candidatus Heimdallarchaeia (ex Rinke et al. 2021) (nom. nud.)</taxon>
        <taxon>Candidatus Heimdallarchaeales</taxon>
        <taxon>Candidatus Heimdallarchaeaceae</taxon>
        <taxon>Candidatus Heimdallarchaeum</taxon>
    </lineage>
</organism>
<sequence length="758" mass="89208">MTSYIPLSLSDVVHKISIYESELNLFNSSKKKNFGIYYTPDFIVDYIVSNAFLRYLSKFDSDIPQLVKKILSLNSNLSNHEKKILIYLHQHIFPNITVCDISMGWGVFLIHTFDYLFLLRKNVFILLYSPSSSELEEESKKIAIDIIQNSLFGADLSEKAIELAQLKLFKQVMEALNCSNIKLPRANFRQGNSLLGFINKEYINGKDSTNYWVELFLSKFKKKTLITEVYNFLRKQKLVHWKSFFPQLRNREGFDIIVGNPPYINVKRLPQIERYIYASIYETYNSNGDLSNVFWERALSILRPSGVVSFIVPRYWLEGKDSNKLRYFIQKNSRILEIMDFQSNRSLFSESEKKLGVDVSIVTLEKRKEKGLFDVYILQNSERITSVNKHNFLVKQIDQESLSSSRWNFNVPKLVEYLDEHSCLTLGGDKENNIPGVCYIGKGCSTGNNSIFTLKKIKDNIFEGYKKVKLSLPENEQRVLRRLIKNSDITRYFLKKQERYWIFLKDKSISDYPMIEQYLHKYIEKLKETQKKYGSKNFFDYAAYRSLNLIDSVPKIVTPYQSSINRFALVKSKAPLTINETDVITLVIKQEMRSKLDWFFLLSLLNSELLHYYIKHRNKKIYYLYDFRTSQITTLPIQVSHNQKVVSFFSECMYRAQALQLDDRLYMQVRSKLEFIINSLVFEIYLREKLSSELEEVLQEIVFTQKPEVINFKRENEFLSKILSSPTIIKQLRQIYSNKEVTSVVKDLSLPYSKFIIK</sequence>
<dbReference type="InterPro" id="IPR029063">
    <property type="entry name" value="SAM-dependent_MTases_sf"/>
</dbReference>
<dbReference type="GO" id="GO:0009007">
    <property type="term" value="F:site-specific DNA-methyltransferase (adenine-specific) activity"/>
    <property type="evidence" value="ECO:0007669"/>
    <property type="project" value="UniProtKB-EC"/>
</dbReference>
<dbReference type="InterPro" id="IPR050953">
    <property type="entry name" value="N4_N6_ade-DNA_methylase"/>
</dbReference>
<dbReference type="GO" id="GO:0032259">
    <property type="term" value="P:methylation"/>
    <property type="evidence" value="ECO:0007669"/>
    <property type="project" value="UniProtKB-KW"/>
</dbReference>
<evidence type="ECO:0000313" key="7">
    <source>
        <dbReference type="EMBL" id="UJG40003.1"/>
    </source>
</evidence>
<dbReference type="PROSITE" id="PS00092">
    <property type="entry name" value="N6_MTASE"/>
    <property type="match status" value="1"/>
</dbReference>
<dbReference type="GO" id="GO:0003676">
    <property type="term" value="F:nucleic acid binding"/>
    <property type="evidence" value="ECO:0007669"/>
    <property type="project" value="InterPro"/>
</dbReference>
<dbReference type="PANTHER" id="PTHR33841">
    <property type="entry name" value="DNA METHYLTRANSFERASE YEEA-RELATED"/>
    <property type="match status" value="1"/>
</dbReference>
<dbReference type="Pfam" id="PF07669">
    <property type="entry name" value="Eco57I"/>
    <property type="match status" value="1"/>
</dbReference>
<dbReference type="Proteomes" id="UP001201020">
    <property type="component" value="Chromosome"/>
</dbReference>
<evidence type="ECO:0000259" key="6">
    <source>
        <dbReference type="Pfam" id="PF07669"/>
    </source>
</evidence>
<dbReference type="Gene3D" id="3.40.50.150">
    <property type="entry name" value="Vaccinia Virus protein VP39"/>
    <property type="match status" value="1"/>
</dbReference>